<dbReference type="SMART" id="SM00278">
    <property type="entry name" value="HhH1"/>
    <property type="match status" value="2"/>
</dbReference>
<dbReference type="GO" id="GO:0006281">
    <property type="term" value="P:DNA repair"/>
    <property type="evidence" value="ECO:0007669"/>
    <property type="project" value="InterPro"/>
</dbReference>
<organism evidence="4 5">
    <name type="scientific">Caldanaerobius fijiensis DSM 17918</name>
    <dbReference type="NCBI Taxonomy" id="1121256"/>
    <lineage>
        <taxon>Bacteria</taxon>
        <taxon>Bacillati</taxon>
        <taxon>Bacillota</taxon>
        <taxon>Clostridia</taxon>
        <taxon>Thermoanaerobacterales</taxon>
        <taxon>Thermoanaerobacteraceae</taxon>
        <taxon>Caldanaerobius</taxon>
    </lineage>
</organism>
<sequence length="222" mass="24179">MNKKILYAIIILLSFSLLGSIIINYNLHKQTDKMIIDATNTTNSDTKAKPSPSAVKENGVSNESKIDEAKSNDTQQNEIYVDVGGAVKNPGVYRFKQGERVIDAINKAGGLEEDADTSTINMAKKLTDEEKVYIPKKGETPPQVVSGTSSGNSGVLPTNAKININTASLQELDSLPGIGPVTAQRIIDYRNQNGPFKSIEEIKNVSRIGDKIFEQIKDKITI</sequence>
<dbReference type="GO" id="GO:0015628">
    <property type="term" value="P:protein secretion by the type II secretion system"/>
    <property type="evidence" value="ECO:0007669"/>
    <property type="project" value="TreeGrafter"/>
</dbReference>
<protein>
    <submittedName>
        <fullName evidence="4">Competence protein ComEA</fullName>
    </submittedName>
</protein>
<evidence type="ECO:0000256" key="2">
    <source>
        <dbReference type="SAM" id="Phobius"/>
    </source>
</evidence>
<dbReference type="InterPro" id="IPR051675">
    <property type="entry name" value="Endo/Exo/Phosphatase_dom_1"/>
</dbReference>
<accession>A0A1M4TB97</accession>
<dbReference type="Gene3D" id="1.10.150.310">
    <property type="entry name" value="Tex RuvX-like domain-like"/>
    <property type="match status" value="1"/>
</dbReference>
<dbReference type="PANTHER" id="PTHR21180">
    <property type="entry name" value="ENDONUCLEASE/EXONUCLEASE/PHOSPHATASE FAMILY DOMAIN-CONTAINING PROTEIN 1"/>
    <property type="match status" value="1"/>
</dbReference>
<proteinExistence type="predicted"/>
<feature type="transmembrane region" description="Helical" evidence="2">
    <location>
        <begin position="6"/>
        <end position="27"/>
    </location>
</feature>
<dbReference type="GO" id="GO:0015627">
    <property type="term" value="C:type II protein secretion system complex"/>
    <property type="evidence" value="ECO:0007669"/>
    <property type="project" value="TreeGrafter"/>
</dbReference>
<keyword evidence="2" id="KW-0812">Transmembrane</keyword>
<evidence type="ECO:0000313" key="5">
    <source>
        <dbReference type="Proteomes" id="UP000184088"/>
    </source>
</evidence>
<dbReference type="EMBL" id="FQVH01000001">
    <property type="protein sequence ID" value="SHE41711.1"/>
    <property type="molecule type" value="Genomic_DNA"/>
</dbReference>
<keyword evidence="5" id="KW-1185">Reference proteome</keyword>
<evidence type="ECO:0000259" key="3">
    <source>
        <dbReference type="SMART" id="SM00278"/>
    </source>
</evidence>
<evidence type="ECO:0000256" key="1">
    <source>
        <dbReference type="SAM" id="MobiDB-lite"/>
    </source>
</evidence>
<dbReference type="InterPro" id="IPR004509">
    <property type="entry name" value="Competence_ComEA_HhH"/>
</dbReference>
<name>A0A1M4TB97_9THEO</name>
<keyword evidence="2" id="KW-1133">Transmembrane helix</keyword>
<feature type="domain" description="Helix-hairpin-helix DNA-binding motif class 1" evidence="3">
    <location>
        <begin position="170"/>
        <end position="189"/>
    </location>
</feature>
<feature type="domain" description="Helix-hairpin-helix DNA-binding motif class 1" evidence="3">
    <location>
        <begin position="200"/>
        <end position="219"/>
    </location>
</feature>
<dbReference type="InterPro" id="IPR019554">
    <property type="entry name" value="Soluble_ligand-bd"/>
</dbReference>
<keyword evidence="2" id="KW-0472">Membrane</keyword>
<evidence type="ECO:0000313" key="4">
    <source>
        <dbReference type="EMBL" id="SHE41711.1"/>
    </source>
</evidence>
<dbReference type="Pfam" id="PF12836">
    <property type="entry name" value="HHH_3"/>
    <property type="match status" value="1"/>
</dbReference>
<dbReference type="GO" id="GO:0003677">
    <property type="term" value="F:DNA binding"/>
    <property type="evidence" value="ECO:0007669"/>
    <property type="project" value="InterPro"/>
</dbReference>
<gene>
    <name evidence="4" type="ORF">SAMN02746089_00264</name>
</gene>
<dbReference type="STRING" id="1121256.SAMN02746089_00264"/>
<dbReference type="Gene3D" id="3.10.560.10">
    <property type="entry name" value="Outer membrane lipoprotein wza domain like"/>
    <property type="match status" value="1"/>
</dbReference>
<feature type="region of interest" description="Disordered" evidence="1">
    <location>
        <begin position="41"/>
        <end position="73"/>
    </location>
</feature>
<dbReference type="SUPFAM" id="SSF47781">
    <property type="entry name" value="RuvA domain 2-like"/>
    <property type="match status" value="1"/>
</dbReference>
<dbReference type="InterPro" id="IPR010994">
    <property type="entry name" value="RuvA_2-like"/>
</dbReference>
<reference evidence="4 5" key="1">
    <citation type="submission" date="2016-11" db="EMBL/GenBank/DDBJ databases">
        <authorList>
            <person name="Jaros S."/>
            <person name="Januszkiewicz K."/>
            <person name="Wedrychowicz H."/>
        </authorList>
    </citation>
    <scope>NUCLEOTIDE SEQUENCE [LARGE SCALE GENOMIC DNA]</scope>
    <source>
        <strain evidence="4 5">DSM 17918</strain>
    </source>
</reference>
<dbReference type="Proteomes" id="UP000184088">
    <property type="component" value="Unassembled WGS sequence"/>
</dbReference>
<dbReference type="InterPro" id="IPR003583">
    <property type="entry name" value="Hlx-hairpin-Hlx_DNA-bd_motif"/>
</dbReference>
<dbReference type="RefSeq" id="WP_234945918.1">
    <property type="nucleotide sequence ID" value="NZ_FQVH01000001.1"/>
</dbReference>
<dbReference type="AlphaFoldDB" id="A0A1M4TB97"/>
<dbReference type="PANTHER" id="PTHR21180:SF32">
    <property type="entry name" value="ENDONUCLEASE_EXONUCLEASE_PHOSPHATASE FAMILY DOMAIN-CONTAINING PROTEIN 1"/>
    <property type="match status" value="1"/>
</dbReference>
<dbReference type="NCBIfam" id="TIGR00426">
    <property type="entry name" value="competence protein ComEA helix-hairpin-helix repeat region"/>
    <property type="match status" value="1"/>
</dbReference>
<dbReference type="Pfam" id="PF10531">
    <property type="entry name" value="SLBB"/>
    <property type="match status" value="1"/>
</dbReference>